<dbReference type="InterPro" id="IPR009057">
    <property type="entry name" value="Homeodomain-like_sf"/>
</dbReference>
<proteinExistence type="predicted"/>
<accession>A0A3N2DN77</accession>
<reference evidence="6 7" key="1">
    <citation type="submission" date="2018-11" db="EMBL/GenBank/DDBJ databases">
        <title>Genomic Encyclopedia of Type Strains, Phase IV (KMG-IV): sequencing the most valuable type-strain genomes for metagenomic binning, comparative biology and taxonomic classification.</title>
        <authorList>
            <person name="Goeker M."/>
        </authorList>
    </citation>
    <scope>NUCLEOTIDE SEQUENCE [LARGE SCALE GENOMIC DNA]</scope>
    <source>
        <strain evidence="6 7">DSM 100316</strain>
    </source>
</reference>
<keyword evidence="4" id="KW-0804">Transcription</keyword>
<dbReference type="Pfam" id="PF12833">
    <property type="entry name" value="HTH_18"/>
    <property type="match status" value="1"/>
</dbReference>
<evidence type="ECO:0000313" key="6">
    <source>
        <dbReference type="EMBL" id="ROS01267.1"/>
    </source>
</evidence>
<keyword evidence="1" id="KW-0678">Repressor</keyword>
<dbReference type="RefSeq" id="WP_123712079.1">
    <property type="nucleotide sequence ID" value="NZ_RKHR01000004.1"/>
</dbReference>
<dbReference type="SUPFAM" id="SSF46689">
    <property type="entry name" value="Homeodomain-like"/>
    <property type="match status" value="1"/>
</dbReference>
<evidence type="ECO:0000256" key="4">
    <source>
        <dbReference type="ARBA" id="ARBA00023163"/>
    </source>
</evidence>
<dbReference type="Gene3D" id="1.10.10.60">
    <property type="entry name" value="Homeodomain-like"/>
    <property type="match status" value="1"/>
</dbReference>
<protein>
    <submittedName>
        <fullName evidence="6">AraC family transcriptional regulator</fullName>
    </submittedName>
</protein>
<keyword evidence="7" id="KW-1185">Reference proteome</keyword>
<keyword evidence="3" id="KW-0238">DNA-binding</keyword>
<dbReference type="InterPro" id="IPR018060">
    <property type="entry name" value="HTH_AraC"/>
</dbReference>
<dbReference type="InterPro" id="IPR011051">
    <property type="entry name" value="RmlC_Cupin_sf"/>
</dbReference>
<evidence type="ECO:0000256" key="1">
    <source>
        <dbReference type="ARBA" id="ARBA00022491"/>
    </source>
</evidence>
<gene>
    <name evidence="6" type="ORF">EDC56_1696</name>
</gene>
<evidence type="ECO:0000256" key="3">
    <source>
        <dbReference type="ARBA" id="ARBA00023125"/>
    </source>
</evidence>
<dbReference type="PROSITE" id="PS01124">
    <property type="entry name" value="HTH_ARAC_FAMILY_2"/>
    <property type="match status" value="1"/>
</dbReference>
<dbReference type="FunFam" id="1.10.10.60:FF:000132">
    <property type="entry name" value="AraC family transcriptional regulator"/>
    <property type="match status" value="1"/>
</dbReference>
<name>A0A3N2DN77_9GAMM</name>
<organism evidence="6 7">
    <name type="scientific">Sinobacterium caligoides</name>
    <dbReference type="NCBI Taxonomy" id="933926"/>
    <lineage>
        <taxon>Bacteria</taxon>
        <taxon>Pseudomonadati</taxon>
        <taxon>Pseudomonadota</taxon>
        <taxon>Gammaproteobacteria</taxon>
        <taxon>Cellvibrionales</taxon>
        <taxon>Spongiibacteraceae</taxon>
        <taxon>Sinobacterium</taxon>
    </lineage>
</organism>
<evidence type="ECO:0000259" key="5">
    <source>
        <dbReference type="PROSITE" id="PS01124"/>
    </source>
</evidence>
<dbReference type="PANTHER" id="PTHR11019:SF199">
    <property type="entry name" value="HTH-TYPE TRANSCRIPTIONAL REGULATOR NIMR"/>
    <property type="match status" value="1"/>
</dbReference>
<dbReference type="Proteomes" id="UP000275394">
    <property type="component" value="Unassembled WGS sequence"/>
</dbReference>
<sequence>MAPNTNFFDFDSDQYPQAAVAIELSGSDQLRETPPHQHHKGQLVLALHGYITCNISDAIWIVPPRCAVWIPGQLPHSNQFSADAHACILFIDPQALNMPVKGCTLSITPMLCEMIKHLASLSQHYAIDSPTAKLVEVLLYELAQMPAEQFNFPIPPQPKLHQIANAMLANPADRSSVAEWASRYAMSERTLARLVKQHVGLTFGRWRGQLHIVLALQKLSSGDSVQRVSEELGYESVSAFITSFKKVLGCPPKQYIKAR</sequence>
<feature type="domain" description="HTH araC/xylS-type" evidence="5">
    <location>
        <begin position="161"/>
        <end position="258"/>
    </location>
</feature>
<dbReference type="AlphaFoldDB" id="A0A3N2DN77"/>
<dbReference type="CDD" id="cd06124">
    <property type="entry name" value="cupin_NimR-like_N"/>
    <property type="match status" value="1"/>
</dbReference>
<keyword evidence="2" id="KW-0805">Transcription regulation</keyword>
<dbReference type="GO" id="GO:0043565">
    <property type="term" value="F:sequence-specific DNA binding"/>
    <property type="evidence" value="ECO:0007669"/>
    <property type="project" value="InterPro"/>
</dbReference>
<dbReference type="EMBL" id="RKHR01000004">
    <property type="protein sequence ID" value="ROS01267.1"/>
    <property type="molecule type" value="Genomic_DNA"/>
</dbReference>
<dbReference type="OrthoDB" id="5949386at2"/>
<evidence type="ECO:0000313" key="7">
    <source>
        <dbReference type="Proteomes" id="UP000275394"/>
    </source>
</evidence>
<evidence type="ECO:0000256" key="2">
    <source>
        <dbReference type="ARBA" id="ARBA00023015"/>
    </source>
</evidence>
<dbReference type="GO" id="GO:0003700">
    <property type="term" value="F:DNA-binding transcription factor activity"/>
    <property type="evidence" value="ECO:0007669"/>
    <property type="project" value="InterPro"/>
</dbReference>
<dbReference type="SMART" id="SM00342">
    <property type="entry name" value="HTH_ARAC"/>
    <property type="match status" value="1"/>
</dbReference>
<dbReference type="PANTHER" id="PTHR11019">
    <property type="entry name" value="HTH-TYPE TRANSCRIPTIONAL REGULATOR NIMR"/>
    <property type="match status" value="1"/>
</dbReference>
<dbReference type="SUPFAM" id="SSF51182">
    <property type="entry name" value="RmlC-like cupins"/>
    <property type="match status" value="1"/>
</dbReference>
<comment type="caution">
    <text evidence="6">The sequence shown here is derived from an EMBL/GenBank/DDBJ whole genome shotgun (WGS) entry which is preliminary data.</text>
</comment>